<dbReference type="CDD" id="cd19501">
    <property type="entry name" value="RecA-like_FtsH"/>
    <property type="match status" value="1"/>
</dbReference>
<evidence type="ECO:0000256" key="4">
    <source>
        <dbReference type="ARBA" id="ARBA00022692"/>
    </source>
</evidence>
<dbReference type="InterPro" id="IPR003959">
    <property type="entry name" value="ATPase_AAA_core"/>
</dbReference>
<dbReference type="GO" id="GO:0005886">
    <property type="term" value="C:plasma membrane"/>
    <property type="evidence" value="ECO:0007669"/>
    <property type="project" value="UniProtKB-SubCell"/>
</dbReference>
<dbReference type="STRING" id="1423738.FC84_GL000453"/>
<dbReference type="InterPro" id="IPR000642">
    <property type="entry name" value="Peptidase_M41"/>
</dbReference>
<dbReference type="Gene3D" id="1.10.8.60">
    <property type="match status" value="1"/>
</dbReference>
<reference evidence="18 19" key="1">
    <citation type="journal article" date="2015" name="Genome Announc.">
        <title>Expanding the biotechnology potential of lactobacilli through comparative genomics of 213 strains and associated genera.</title>
        <authorList>
            <person name="Sun Z."/>
            <person name="Harris H.M."/>
            <person name="McCann A."/>
            <person name="Guo C."/>
            <person name="Argimon S."/>
            <person name="Zhang W."/>
            <person name="Yang X."/>
            <person name="Jeffery I.B."/>
            <person name="Cooney J.C."/>
            <person name="Kagawa T.F."/>
            <person name="Liu W."/>
            <person name="Song Y."/>
            <person name="Salvetti E."/>
            <person name="Wrobel A."/>
            <person name="Rasinkangas P."/>
            <person name="Parkhill J."/>
            <person name="Rea M.C."/>
            <person name="O'Sullivan O."/>
            <person name="Ritari J."/>
            <person name="Douillard F.P."/>
            <person name="Paul Ross R."/>
            <person name="Yang R."/>
            <person name="Briner A.E."/>
            <person name="Felis G.E."/>
            <person name="de Vos W.M."/>
            <person name="Barrangou R."/>
            <person name="Klaenhammer T.R."/>
            <person name="Caufield P.W."/>
            <person name="Cui Y."/>
            <person name="Zhang H."/>
            <person name="O'Toole P.W."/>
        </authorList>
    </citation>
    <scope>NUCLEOTIDE SEQUENCE [LARGE SCALE GENOMIC DNA]</scope>
    <source>
        <strain evidence="18 19">DSM 20335</strain>
    </source>
</reference>
<dbReference type="Pfam" id="PF06480">
    <property type="entry name" value="FtsH_ext"/>
    <property type="match status" value="1"/>
</dbReference>
<dbReference type="PANTHER" id="PTHR23076">
    <property type="entry name" value="METALLOPROTEASE M41 FTSH"/>
    <property type="match status" value="1"/>
</dbReference>
<dbReference type="Pfam" id="PF00004">
    <property type="entry name" value="AAA"/>
    <property type="match status" value="1"/>
</dbReference>
<dbReference type="OrthoDB" id="9809379at2"/>
<dbReference type="GO" id="GO:0008270">
    <property type="term" value="F:zinc ion binding"/>
    <property type="evidence" value="ECO:0007669"/>
    <property type="project" value="UniProtKB-UniRule"/>
</dbReference>
<comment type="subunit">
    <text evidence="14">Homohexamer.</text>
</comment>
<dbReference type="InterPro" id="IPR003960">
    <property type="entry name" value="ATPase_AAA_CS"/>
</dbReference>
<feature type="active site" evidence="14">
    <location>
        <position position="452"/>
    </location>
</feature>
<evidence type="ECO:0000256" key="9">
    <source>
        <dbReference type="ARBA" id="ARBA00022840"/>
    </source>
</evidence>
<keyword evidence="6 14" id="KW-0547">Nucleotide-binding</keyword>
<feature type="binding site" evidence="14">
    <location>
        <position position="527"/>
    </location>
    <ligand>
        <name>Zn(2+)</name>
        <dbReference type="ChEBI" id="CHEBI:29105"/>
        <note>catalytic</note>
    </ligand>
</feature>
<dbReference type="Pfam" id="PF01434">
    <property type="entry name" value="Peptidase_M41"/>
    <property type="match status" value="1"/>
</dbReference>
<dbReference type="InterPro" id="IPR037219">
    <property type="entry name" value="Peptidase_M41-like"/>
</dbReference>
<protein>
    <recommendedName>
        <fullName evidence="14">ATP-dependent zinc metalloprotease FtsH</fullName>
        <ecNumber evidence="14">3.4.24.-</ecNumber>
    </recommendedName>
</protein>
<sequence length="797" mass="86448">MKNNRNRLLNNGLFYIIVFVAIVGGISFFFNHGNSGSTQSVSMSEFTSQLKAGKVKEFSVQPANGVYQISGAYKTAQKSSTPAAGLLGQASSTSVTGFTTTLLPNDTSLAQVTKLAQNKDVTVHAKEESQSGVWISLLTMLLPTVLLFVFFYFMMNQSGQGGGSGRGVMNFGKSKAKPQDPKKNQVRFSDVAGAEEEKQELVEVVEFLKNPKKFSALGARIPKGVLLEGPPGTGKTLLARAVAGEAGVPFFSISGSDFVEMFVGVGASRVRDLFENAKKNAPAIIFIDEIDAVGRQRGAGMGGGHDEREQTLNQLLVEMDGFQGNEGVIVIAATNRSDVLDPALLRPGRFDRKILVGRPDVKGREAILKVHAKDKPLAPDVDLKAVARETPGFVGADLENVLNEAALVAARRNKTQIDAKDVDEAEDRVIAGPAKKDRVISVKERNTVAYHEAGHALIGLVLSDSRTVRKVTIVPRGRAGGYAIMLPRDDEFLLTKKELNEQIVGLMGGRTAEEIIFNAESSGASNDFEQATQIARSMVTQYGMSEKLGTVTLESESQPFLGASYGQQPPYSQETAAAIDREVRKIINEAHQRAYDIIQTHRDQHKLIAEALLKYETLDEKQILSLFNDGKMPEGTTDDYPSEHAATFEEAKHALEEKDAQQEADDHSHDDHHSSGTTNSESTDQQENEQSQATDAHGQDTDQQEKIQTEAQSTVARPDEVPVDTAADVESQVTPDVPEVSHEIQTPDDVATGYQSSPADEEVPADPDNPYPNGHDSDGIDIDDLDDDDLDDHHPQA</sequence>
<proteinExistence type="inferred from homology"/>
<dbReference type="Gene3D" id="3.40.50.300">
    <property type="entry name" value="P-loop containing nucleotide triphosphate hydrolases"/>
    <property type="match status" value="1"/>
</dbReference>
<evidence type="ECO:0000256" key="3">
    <source>
        <dbReference type="ARBA" id="ARBA00022670"/>
    </source>
</evidence>
<dbReference type="InterPro" id="IPR003593">
    <property type="entry name" value="AAA+_ATPase"/>
</dbReference>
<dbReference type="GO" id="GO:0016887">
    <property type="term" value="F:ATP hydrolysis activity"/>
    <property type="evidence" value="ECO:0007669"/>
    <property type="project" value="UniProtKB-UniRule"/>
</dbReference>
<dbReference type="SUPFAM" id="SSF52540">
    <property type="entry name" value="P-loop containing nucleoside triphosphate hydrolases"/>
    <property type="match status" value="1"/>
</dbReference>
<feature type="compositionally biased region" description="Basic and acidic residues" evidence="16">
    <location>
        <begin position="654"/>
        <end position="674"/>
    </location>
</feature>
<dbReference type="InterPro" id="IPR041569">
    <property type="entry name" value="AAA_lid_3"/>
</dbReference>
<keyword evidence="11 14" id="KW-0482">Metalloprotease</keyword>
<dbReference type="GO" id="GO:0004176">
    <property type="term" value="F:ATP-dependent peptidase activity"/>
    <property type="evidence" value="ECO:0007669"/>
    <property type="project" value="InterPro"/>
</dbReference>
<dbReference type="GO" id="GO:0030163">
    <property type="term" value="P:protein catabolic process"/>
    <property type="evidence" value="ECO:0007669"/>
    <property type="project" value="UniProtKB-UniRule"/>
</dbReference>
<feature type="region of interest" description="Disordered" evidence="16">
    <location>
        <begin position="654"/>
        <end position="797"/>
    </location>
</feature>
<evidence type="ECO:0000256" key="1">
    <source>
        <dbReference type="ARBA" id="ARBA00004370"/>
    </source>
</evidence>
<evidence type="ECO:0000256" key="13">
    <source>
        <dbReference type="ARBA" id="ARBA00061570"/>
    </source>
</evidence>
<comment type="similarity">
    <text evidence="2 14">In the C-terminal section; belongs to the peptidase M41 family.</text>
</comment>
<evidence type="ECO:0000256" key="7">
    <source>
        <dbReference type="ARBA" id="ARBA00022801"/>
    </source>
</evidence>
<evidence type="ECO:0000313" key="19">
    <source>
        <dbReference type="Proteomes" id="UP000051813"/>
    </source>
</evidence>
<dbReference type="InterPro" id="IPR011546">
    <property type="entry name" value="Pept_M41_FtsH_extracell"/>
</dbReference>
<comment type="cofactor">
    <cofactor evidence="14">
        <name>Zn(2+)</name>
        <dbReference type="ChEBI" id="CHEBI:29105"/>
    </cofactor>
    <text evidence="14">Binds 1 zinc ion per subunit.</text>
</comment>
<feature type="compositionally biased region" description="Polar residues" evidence="16">
    <location>
        <begin position="676"/>
        <end position="694"/>
    </location>
</feature>
<dbReference type="FunFam" id="1.10.8.60:FF:000001">
    <property type="entry name" value="ATP-dependent zinc metalloprotease FtsH"/>
    <property type="match status" value="1"/>
</dbReference>
<evidence type="ECO:0000256" key="8">
    <source>
        <dbReference type="ARBA" id="ARBA00022833"/>
    </source>
</evidence>
<evidence type="ECO:0000256" key="5">
    <source>
        <dbReference type="ARBA" id="ARBA00022723"/>
    </source>
</evidence>
<gene>
    <name evidence="14" type="primary">ftsH</name>
    <name evidence="18" type="ORF">FC84_GL000453</name>
</gene>
<comment type="similarity">
    <text evidence="15">Belongs to the AAA ATPase family.</text>
</comment>
<feature type="binding site" evidence="14">
    <location>
        <position position="451"/>
    </location>
    <ligand>
        <name>Zn(2+)</name>
        <dbReference type="ChEBI" id="CHEBI:29105"/>
        <note>catalytic</note>
    </ligand>
</feature>
<dbReference type="SMART" id="SM00382">
    <property type="entry name" value="AAA"/>
    <property type="match status" value="1"/>
</dbReference>
<dbReference type="GO" id="GO:0005524">
    <property type="term" value="F:ATP binding"/>
    <property type="evidence" value="ECO:0007669"/>
    <property type="project" value="UniProtKB-UniRule"/>
</dbReference>
<dbReference type="PROSITE" id="PS00674">
    <property type="entry name" value="AAA"/>
    <property type="match status" value="1"/>
</dbReference>
<dbReference type="SUPFAM" id="SSF140990">
    <property type="entry name" value="FtsH protease domain-like"/>
    <property type="match status" value="1"/>
</dbReference>
<evidence type="ECO:0000313" key="18">
    <source>
        <dbReference type="EMBL" id="KRM79757.1"/>
    </source>
</evidence>
<keyword evidence="4 14" id="KW-0812">Transmembrane</keyword>
<keyword evidence="9 14" id="KW-0067">ATP-binding</keyword>
<dbReference type="InterPro" id="IPR027417">
    <property type="entry name" value="P-loop_NTPase"/>
</dbReference>
<feature type="binding site" evidence="14">
    <location>
        <position position="455"/>
    </location>
    <ligand>
        <name>Zn(2+)</name>
        <dbReference type="ChEBI" id="CHEBI:29105"/>
        <note>catalytic</note>
    </ligand>
</feature>
<comment type="similarity">
    <text evidence="13 14">In the central section; belongs to the AAA ATPase family.</text>
</comment>
<evidence type="ECO:0000256" key="16">
    <source>
        <dbReference type="SAM" id="MobiDB-lite"/>
    </source>
</evidence>
<dbReference type="InterPro" id="IPR005936">
    <property type="entry name" value="FtsH"/>
</dbReference>
<keyword evidence="19" id="KW-1185">Reference proteome</keyword>
<feature type="transmembrane region" description="Helical" evidence="14">
    <location>
        <begin position="133"/>
        <end position="154"/>
    </location>
</feature>
<dbReference type="PANTHER" id="PTHR23076:SF113">
    <property type="entry name" value="ATP-DEPENDENT ZINC METALLOPROTEASE FTSH 1, CHLOROPLASTIC-RELATED"/>
    <property type="match status" value="1"/>
</dbReference>
<feature type="domain" description="AAA+ ATPase" evidence="17">
    <location>
        <begin position="221"/>
        <end position="360"/>
    </location>
</feature>
<keyword evidence="10 14" id="KW-1133">Transmembrane helix</keyword>
<keyword evidence="14" id="KW-1003">Cell membrane</keyword>
<evidence type="ECO:0000256" key="14">
    <source>
        <dbReference type="HAMAP-Rule" id="MF_01458"/>
    </source>
</evidence>
<dbReference type="HAMAP" id="MF_01458">
    <property type="entry name" value="FtsH"/>
    <property type="match status" value="1"/>
</dbReference>
<feature type="binding site" evidence="14">
    <location>
        <begin position="229"/>
        <end position="236"/>
    </location>
    <ligand>
        <name>ATP</name>
        <dbReference type="ChEBI" id="CHEBI:30616"/>
    </ligand>
</feature>
<keyword evidence="7 14" id="KW-0378">Hydrolase</keyword>
<dbReference type="Gene3D" id="1.20.58.760">
    <property type="entry name" value="Peptidase M41"/>
    <property type="match status" value="1"/>
</dbReference>
<dbReference type="GO" id="GO:0006508">
    <property type="term" value="P:proteolysis"/>
    <property type="evidence" value="ECO:0007669"/>
    <property type="project" value="UniProtKB-KW"/>
</dbReference>
<comment type="caution">
    <text evidence="18">The sequence shown here is derived from an EMBL/GenBank/DDBJ whole genome shotgun (WGS) entry which is preliminary data.</text>
</comment>
<organism evidence="18 19">
    <name type="scientific">Lapidilactobacillus dextrinicus DSM 20335</name>
    <dbReference type="NCBI Taxonomy" id="1423738"/>
    <lineage>
        <taxon>Bacteria</taxon>
        <taxon>Bacillati</taxon>
        <taxon>Bacillota</taxon>
        <taxon>Bacilli</taxon>
        <taxon>Lactobacillales</taxon>
        <taxon>Lactobacillaceae</taxon>
        <taxon>Lapidilactobacillus</taxon>
    </lineage>
</organism>
<feature type="compositionally biased region" description="Acidic residues" evidence="16">
    <location>
        <begin position="779"/>
        <end position="790"/>
    </location>
</feature>
<evidence type="ECO:0000259" key="17">
    <source>
        <dbReference type="SMART" id="SM00382"/>
    </source>
</evidence>
<dbReference type="EC" id="3.4.24.-" evidence="14"/>
<dbReference type="GO" id="GO:0004222">
    <property type="term" value="F:metalloendopeptidase activity"/>
    <property type="evidence" value="ECO:0007669"/>
    <property type="project" value="InterPro"/>
</dbReference>
<keyword evidence="3 14" id="KW-0645">Protease</keyword>
<dbReference type="Pfam" id="PF17862">
    <property type="entry name" value="AAA_lid_3"/>
    <property type="match status" value="1"/>
</dbReference>
<dbReference type="Proteomes" id="UP000051813">
    <property type="component" value="Unassembled WGS sequence"/>
</dbReference>
<dbReference type="EMBL" id="AYYK01000001">
    <property type="protein sequence ID" value="KRM79757.1"/>
    <property type="molecule type" value="Genomic_DNA"/>
</dbReference>
<dbReference type="AlphaFoldDB" id="A0A0R2BJR4"/>
<keyword evidence="8 14" id="KW-0862">Zinc</keyword>
<dbReference type="PATRIC" id="fig|1423738.3.peg.463"/>
<evidence type="ECO:0000256" key="12">
    <source>
        <dbReference type="ARBA" id="ARBA00023136"/>
    </source>
</evidence>
<feature type="compositionally biased region" description="Basic and acidic residues" evidence="16">
    <location>
        <begin position="697"/>
        <end position="708"/>
    </location>
</feature>
<keyword evidence="12 14" id="KW-0472">Membrane</keyword>
<evidence type="ECO:0000256" key="6">
    <source>
        <dbReference type="ARBA" id="ARBA00022741"/>
    </source>
</evidence>
<evidence type="ECO:0000256" key="15">
    <source>
        <dbReference type="RuleBase" id="RU003651"/>
    </source>
</evidence>
<evidence type="ECO:0000256" key="11">
    <source>
        <dbReference type="ARBA" id="ARBA00023049"/>
    </source>
</evidence>
<dbReference type="NCBIfam" id="TIGR01241">
    <property type="entry name" value="FtsH_fam"/>
    <property type="match status" value="1"/>
</dbReference>
<name>A0A0R2BJR4_9LACO</name>
<feature type="transmembrane region" description="Helical" evidence="14">
    <location>
        <begin position="12"/>
        <end position="30"/>
    </location>
</feature>
<dbReference type="FunFam" id="1.20.58.760:FF:000001">
    <property type="entry name" value="ATP-dependent zinc metalloprotease FtsH"/>
    <property type="match status" value="1"/>
</dbReference>
<accession>A0A0R2BJR4</accession>
<comment type="function">
    <text evidence="14">Acts as a processive, ATP-dependent zinc metallopeptidase for both cytoplasmic and membrane proteins. Plays a role in the quality control of integral membrane proteins.</text>
</comment>
<comment type="subcellular location">
    <subcellularLocation>
        <location evidence="14">Cell membrane</location>
        <topology evidence="14">Multi-pass membrane protein</topology>
        <orientation evidence="14">Cytoplasmic side</orientation>
    </subcellularLocation>
    <subcellularLocation>
        <location evidence="1">Membrane</location>
    </subcellularLocation>
</comment>
<evidence type="ECO:0000256" key="10">
    <source>
        <dbReference type="ARBA" id="ARBA00022989"/>
    </source>
</evidence>
<dbReference type="FunFam" id="3.40.50.300:FF:000001">
    <property type="entry name" value="ATP-dependent zinc metalloprotease FtsH"/>
    <property type="match status" value="1"/>
</dbReference>
<evidence type="ECO:0000256" key="2">
    <source>
        <dbReference type="ARBA" id="ARBA00010044"/>
    </source>
</evidence>
<keyword evidence="5 14" id="KW-0479">Metal-binding</keyword>